<comment type="caution">
    <text evidence="2">The sequence shown here is derived from an EMBL/GenBank/DDBJ whole genome shotgun (WGS) entry which is preliminary data.</text>
</comment>
<dbReference type="AlphaFoldDB" id="A0A9W8JB09"/>
<keyword evidence="3" id="KW-1185">Reference proteome</keyword>
<dbReference type="OrthoDB" id="3062477at2759"/>
<evidence type="ECO:0000256" key="1">
    <source>
        <dbReference type="SAM" id="MobiDB-lite"/>
    </source>
</evidence>
<name>A0A9W8JB09_9AGAR</name>
<dbReference type="EMBL" id="JANBPK010000988">
    <property type="protein sequence ID" value="KAJ2927468.1"/>
    <property type="molecule type" value="Genomic_DNA"/>
</dbReference>
<gene>
    <name evidence="2" type="ORF">H1R20_g9634</name>
</gene>
<evidence type="ECO:0000313" key="3">
    <source>
        <dbReference type="Proteomes" id="UP001140091"/>
    </source>
</evidence>
<sequence>MLALDNDDDEESTKKPQISKRLSAVRDPADTEGMLALDDISDKEQADGDDAVPAKSKSNHHPDIYANLSEDQRDVVHDDAREDYRNFIKYNLPLGHSTRTWVRHGQPVLPEAPSHSMKLAASSFILNNGLTMCPYHSITNLTAINNFNPKSGQPVTGIAYPPTKSKKGLKDTSYLDRPPHVDAEGNVKPPKPNSYNPNFTLKRVLKFFPVSKDGIWMLHFGCTLNEVLVDFSFWKRTTIVSPSTSATNYLASPLKPRDRLYLCSILSHLNVKLEFLYQYDTQDSCVSAESQMLQWVDIMLAQIDQAKATETTTEPGPSKWRLEYMEISDEEKEDTFEKGKGPHSLPDIGGFTAGYRDKGKGKGRDEDSENDHDIDPRVLYSNSKSDSDSSNVRSPSSLKHLSELNLDNK</sequence>
<accession>A0A9W8JB09</accession>
<protein>
    <submittedName>
        <fullName evidence="2">Uncharacterized protein</fullName>
    </submittedName>
</protein>
<feature type="non-terminal residue" evidence="2">
    <location>
        <position position="1"/>
    </location>
</feature>
<feature type="region of interest" description="Disordered" evidence="1">
    <location>
        <begin position="331"/>
        <end position="409"/>
    </location>
</feature>
<dbReference type="Proteomes" id="UP001140091">
    <property type="component" value="Unassembled WGS sequence"/>
</dbReference>
<proteinExistence type="predicted"/>
<feature type="region of interest" description="Disordered" evidence="1">
    <location>
        <begin position="1"/>
        <end position="72"/>
    </location>
</feature>
<feature type="compositionally biased region" description="Acidic residues" evidence="1">
    <location>
        <begin position="1"/>
        <end position="11"/>
    </location>
</feature>
<feature type="compositionally biased region" description="Basic and acidic residues" evidence="1">
    <location>
        <begin position="355"/>
        <end position="376"/>
    </location>
</feature>
<organism evidence="2 3">
    <name type="scientific">Candolleomyces eurysporus</name>
    <dbReference type="NCBI Taxonomy" id="2828524"/>
    <lineage>
        <taxon>Eukaryota</taxon>
        <taxon>Fungi</taxon>
        <taxon>Dikarya</taxon>
        <taxon>Basidiomycota</taxon>
        <taxon>Agaricomycotina</taxon>
        <taxon>Agaricomycetes</taxon>
        <taxon>Agaricomycetidae</taxon>
        <taxon>Agaricales</taxon>
        <taxon>Agaricineae</taxon>
        <taxon>Psathyrellaceae</taxon>
        <taxon>Candolleomyces</taxon>
    </lineage>
</organism>
<feature type="compositionally biased region" description="Low complexity" evidence="1">
    <location>
        <begin position="381"/>
        <end position="397"/>
    </location>
</feature>
<reference evidence="2" key="1">
    <citation type="submission" date="2022-06" db="EMBL/GenBank/DDBJ databases">
        <title>Genome Sequence of Candolleomyces eurysporus.</title>
        <authorList>
            <person name="Buettner E."/>
        </authorList>
    </citation>
    <scope>NUCLEOTIDE SEQUENCE</scope>
    <source>
        <strain evidence="2">VTCC 930004</strain>
    </source>
</reference>
<feature type="compositionally biased region" description="Basic and acidic residues" evidence="1">
    <location>
        <begin position="400"/>
        <end position="409"/>
    </location>
</feature>
<evidence type="ECO:0000313" key="2">
    <source>
        <dbReference type="EMBL" id="KAJ2927468.1"/>
    </source>
</evidence>